<dbReference type="GO" id="GO:0071013">
    <property type="term" value="C:catalytic step 2 spliceosome"/>
    <property type="evidence" value="ECO:0007669"/>
    <property type="project" value="TreeGrafter"/>
</dbReference>
<keyword evidence="10" id="KW-1185">Reference proteome</keyword>
<feature type="compositionally biased region" description="Low complexity" evidence="8">
    <location>
        <begin position="499"/>
        <end position="524"/>
    </location>
</feature>
<dbReference type="RefSeq" id="XP_020088712.1">
    <property type="nucleotide sequence ID" value="XM_020233123.1"/>
</dbReference>
<feature type="region of interest" description="Disordered" evidence="8">
    <location>
        <begin position="483"/>
        <end position="598"/>
    </location>
</feature>
<dbReference type="RefSeq" id="XP_020088713.1">
    <property type="nucleotide sequence ID" value="XM_020233124.1"/>
</dbReference>
<dbReference type="InterPro" id="IPR001878">
    <property type="entry name" value="Znf_CCHC"/>
</dbReference>
<evidence type="ECO:0000256" key="1">
    <source>
        <dbReference type="ARBA" id="ARBA00004642"/>
    </source>
</evidence>
<evidence type="ECO:0000256" key="6">
    <source>
        <dbReference type="ARBA" id="ARBA00023242"/>
    </source>
</evidence>
<dbReference type="Gene3D" id="4.10.60.10">
    <property type="entry name" value="Zinc finger, CCHC-type"/>
    <property type="match status" value="1"/>
</dbReference>
<gene>
    <name evidence="11 12" type="primary">LOC109710502</name>
</gene>
<dbReference type="OrthoDB" id="8026949at2759"/>
<sequence>MKEDDFINLDSSCDNSETDKENGGQGLGLGLRENNSPTSTPQLKEDLPNRESVKNSEGSFEAEENQHEQDMDLEDDIIEKQPIIQESVQFVATVTSTSNSLLIDDRRILFYIPLFVSCIASQISTSLEGELSGTTSTGIKRARVTSIDKQPSVRVIYSSLARESKRKLTELMQVWSEWQAQYQSSTKDSTMEPLESGEETYFPALHLVSEKSSTVVCLYRSFWLDNQAREGVVKGNDSVPLYDREYALASTSLDGSASFERVEKEDSRCFNCGSYGHSVKECPKPRDNAAISKARRQHNAKRNQSASNRGQTRYYQKTTGKFDDLKAGVLGPETRECLGIRENDPPPWLSRMRELGYPPGYLAVVENEDQPSGIKIYADGEEEKEEYEEGELPEKGEPISPETIMTVEFPGINAPIPENADQWLWAARSQSHHRISESHRRRSGNQHDEGLLGAEPGRRNAPSLPSYSSSCLSLSSWDRWRPGEHHREEGLPGAEIGHSSSAYSPRYSPYEQNPSSRTSSLGRSLSEKGWRSPGACDNISPPVQSPRSPYPHPSARQSPQHNSLILDDWKHESSYSTSRDGSSHQPRDRQDQRRNRRR</sequence>
<evidence type="ECO:0000313" key="10">
    <source>
        <dbReference type="Proteomes" id="UP000515123"/>
    </source>
</evidence>
<dbReference type="SMART" id="SM00581">
    <property type="entry name" value="PSP"/>
    <property type="match status" value="1"/>
</dbReference>
<dbReference type="GeneID" id="109710502"/>
<evidence type="ECO:0000256" key="8">
    <source>
        <dbReference type="SAM" id="MobiDB-lite"/>
    </source>
</evidence>
<dbReference type="GO" id="GO:0008270">
    <property type="term" value="F:zinc ion binding"/>
    <property type="evidence" value="ECO:0007669"/>
    <property type="project" value="UniProtKB-KW"/>
</dbReference>
<dbReference type="Pfam" id="PF04046">
    <property type="entry name" value="PSP"/>
    <property type="match status" value="1"/>
</dbReference>
<comment type="similarity">
    <text evidence="2">Belongs to the ZCCHC8 family.</text>
</comment>
<evidence type="ECO:0000256" key="2">
    <source>
        <dbReference type="ARBA" id="ARBA00007497"/>
    </source>
</evidence>
<evidence type="ECO:0000256" key="4">
    <source>
        <dbReference type="ARBA" id="ARBA00022771"/>
    </source>
</evidence>
<protein>
    <submittedName>
        <fullName evidence="11 12">Uncharacterized protein LOC109710502 isoform X1</fullName>
    </submittedName>
</protein>
<dbReference type="Pfam" id="PF00098">
    <property type="entry name" value="zf-CCHC"/>
    <property type="match status" value="1"/>
</dbReference>
<comment type="subcellular location">
    <subcellularLocation>
        <location evidence="1">Nucleus</location>
        <location evidence="1">Nucleoplasm</location>
    </subcellularLocation>
</comment>
<reference evidence="10" key="1">
    <citation type="journal article" date="2015" name="Nat. Genet.">
        <title>The pineapple genome and the evolution of CAM photosynthesis.</title>
        <authorList>
            <person name="Ming R."/>
            <person name="VanBuren R."/>
            <person name="Wai C.M."/>
            <person name="Tang H."/>
            <person name="Schatz M.C."/>
            <person name="Bowers J.E."/>
            <person name="Lyons E."/>
            <person name="Wang M.L."/>
            <person name="Chen J."/>
            <person name="Biggers E."/>
            <person name="Zhang J."/>
            <person name="Huang L."/>
            <person name="Zhang L."/>
            <person name="Miao W."/>
            <person name="Zhang J."/>
            <person name="Ye Z."/>
            <person name="Miao C."/>
            <person name="Lin Z."/>
            <person name="Wang H."/>
            <person name="Zhou H."/>
            <person name="Yim W.C."/>
            <person name="Priest H.D."/>
            <person name="Zheng C."/>
            <person name="Woodhouse M."/>
            <person name="Edger P.P."/>
            <person name="Guyot R."/>
            <person name="Guo H.B."/>
            <person name="Guo H."/>
            <person name="Zheng G."/>
            <person name="Singh R."/>
            <person name="Sharma A."/>
            <person name="Min X."/>
            <person name="Zheng Y."/>
            <person name="Lee H."/>
            <person name="Gurtowski J."/>
            <person name="Sedlazeck F.J."/>
            <person name="Harkess A."/>
            <person name="McKain M.R."/>
            <person name="Liao Z."/>
            <person name="Fang J."/>
            <person name="Liu J."/>
            <person name="Zhang X."/>
            <person name="Zhang Q."/>
            <person name="Hu W."/>
            <person name="Qin Y."/>
            <person name="Wang K."/>
            <person name="Chen L.Y."/>
            <person name="Shirley N."/>
            <person name="Lin Y.R."/>
            <person name="Liu L.Y."/>
            <person name="Hernandez A.G."/>
            <person name="Wright C.L."/>
            <person name="Bulone V."/>
            <person name="Tuskan G.A."/>
            <person name="Heath K."/>
            <person name="Zee F."/>
            <person name="Moore P.H."/>
            <person name="Sunkar R."/>
            <person name="Leebens-Mack J.H."/>
            <person name="Mockler T."/>
            <person name="Bennetzen J.L."/>
            <person name="Freeling M."/>
            <person name="Sankoff D."/>
            <person name="Paterson A.H."/>
            <person name="Zhu X."/>
            <person name="Yang X."/>
            <person name="Smith J.A."/>
            <person name="Cushman J.C."/>
            <person name="Paull R.E."/>
            <person name="Yu Q."/>
        </authorList>
    </citation>
    <scope>NUCLEOTIDE SEQUENCE [LARGE SCALE GENOMIC DNA]</scope>
    <source>
        <strain evidence="10">cv. F153</strain>
    </source>
</reference>
<dbReference type="InterPro" id="IPR006568">
    <property type="entry name" value="PSP_pro-rich"/>
</dbReference>
<feature type="domain" description="CCHC-type" evidence="9">
    <location>
        <begin position="268"/>
        <end position="284"/>
    </location>
</feature>
<dbReference type="InterPro" id="IPR036875">
    <property type="entry name" value="Znf_CCHC_sf"/>
</dbReference>
<evidence type="ECO:0000256" key="3">
    <source>
        <dbReference type="ARBA" id="ARBA00022723"/>
    </source>
</evidence>
<evidence type="ECO:0000313" key="12">
    <source>
        <dbReference type="RefSeq" id="XP_020088713.1"/>
    </source>
</evidence>
<name>A0A6P5EYW9_ANACO</name>
<dbReference type="GO" id="GO:0003723">
    <property type="term" value="F:RNA binding"/>
    <property type="evidence" value="ECO:0007669"/>
    <property type="project" value="TreeGrafter"/>
</dbReference>
<evidence type="ECO:0000259" key="9">
    <source>
        <dbReference type="PROSITE" id="PS50158"/>
    </source>
</evidence>
<dbReference type="PANTHER" id="PTHR13316">
    <property type="entry name" value="ZINC FINGER, CCHC DOMAIN CONTAINING 8"/>
    <property type="match status" value="1"/>
</dbReference>
<keyword evidence="6" id="KW-0539">Nucleus</keyword>
<feature type="region of interest" description="Disordered" evidence="8">
    <location>
        <begin position="434"/>
        <end position="466"/>
    </location>
</feature>
<organism evidence="11">
    <name type="scientific">Ananas comosus</name>
    <name type="common">Pineapple</name>
    <name type="synonym">Ananas ananas</name>
    <dbReference type="NCBI Taxonomy" id="4615"/>
    <lineage>
        <taxon>Eukaryota</taxon>
        <taxon>Viridiplantae</taxon>
        <taxon>Streptophyta</taxon>
        <taxon>Embryophyta</taxon>
        <taxon>Tracheophyta</taxon>
        <taxon>Spermatophyta</taxon>
        <taxon>Magnoliopsida</taxon>
        <taxon>Liliopsida</taxon>
        <taxon>Poales</taxon>
        <taxon>Bromeliaceae</taxon>
        <taxon>Bromelioideae</taxon>
        <taxon>Ananas</taxon>
    </lineage>
</organism>
<evidence type="ECO:0000256" key="7">
    <source>
        <dbReference type="PROSITE-ProRule" id="PRU00047"/>
    </source>
</evidence>
<evidence type="ECO:0000256" key="5">
    <source>
        <dbReference type="ARBA" id="ARBA00022833"/>
    </source>
</evidence>
<dbReference type="PANTHER" id="PTHR13316:SF0">
    <property type="entry name" value="ZINC FINGER CCHC DOMAIN-CONTAINING PROTEIN 8"/>
    <property type="match status" value="1"/>
</dbReference>
<keyword evidence="5" id="KW-0862">Zinc</keyword>
<dbReference type="GO" id="GO:0005654">
    <property type="term" value="C:nucleoplasm"/>
    <property type="evidence" value="ECO:0007669"/>
    <property type="project" value="UniProtKB-SubCell"/>
</dbReference>
<feature type="compositionally biased region" description="Basic and acidic residues" evidence="8">
    <location>
        <begin position="43"/>
        <end position="54"/>
    </location>
</feature>
<feature type="region of interest" description="Disordered" evidence="8">
    <location>
        <begin position="292"/>
        <end position="314"/>
    </location>
</feature>
<dbReference type="SUPFAM" id="SSF57756">
    <property type="entry name" value="Retrovirus zinc finger-like domains"/>
    <property type="match status" value="1"/>
</dbReference>
<dbReference type="PROSITE" id="PS50158">
    <property type="entry name" value="ZF_CCHC"/>
    <property type="match status" value="1"/>
</dbReference>
<dbReference type="SMART" id="SM00343">
    <property type="entry name" value="ZnF_C2HC"/>
    <property type="match status" value="1"/>
</dbReference>
<evidence type="ECO:0000313" key="11">
    <source>
        <dbReference type="RefSeq" id="XP_020088712.1"/>
    </source>
</evidence>
<feature type="compositionally biased region" description="Polar residues" evidence="8">
    <location>
        <begin position="302"/>
        <end position="314"/>
    </location>
</feature>
<proteinExistence type="inferred from homology"/>
<reference evidence="11 12" key="2">
    <citation type="submission" date="2025-04" db="UniProtKB">
        <authorList>
            <consortium name="RefSeq"/>
        </authorList>
    </citation>
    <scope>IDENTIFICATION</scope>
    <source>
        <tissue evidence="11 12">Leaf</tissue>
    </source>
</reference>
<feature type="compositionally biased region" description="Polar residues" evidence="8">
    <location>
        <begin position="33"/>
        <end position="42"/>
    </location>
</feature>
<dbReference type="Proteomes" id="UP000515123">
    <property type="component" value="Linkage group 5"/>
</dbReference>
<accession>A0A6P5EYW9</accession>
<dbReference type="AlphaFoldDB" id="A0A6P5EYW9"/>
<dbReference type="InterPro" id="IPR052115">
    <property type="entry name" value="NEXT_complex_subunit_ZCCHC8"/>
</dbReference>
<keyword evidence="3" id="KW-0479">Metal-binding</keyword>
<feature type="compositionally biased region" description="Basic and acidic residues" evidence="8">
    <location>
        <begin position="581"/>
        <end position="598"/>
    </location>
</feature>
<feature type="region of interest" description="Disordered" evidence="8">
    <location>
        <begin position="1"/>
        <end position="69"/>
    </location>
</feature>
<keyword evidence="4 7" id="KW-0863">Zinc-finger</keyword>